<dbReference type="AlphaFoldDB" id="A0A9W8HLU7"/>
<dbReference type="EMBL" id="JANBUL010000015">
    <property type="protein sequence ID" value="KAJ2785119.1"/>
    <property type="molecule type" value="Genomic_DNA"/>
</dbReference>
<evidence type="ECO:0000313" key="2">
    <source>
        <dbReference type="EMBL" id="KAJ2785119.1"/>
    </source>
</evidence>
<feature type="transmembrane region" description="Helical" evidence="1">
    <location>
        <begin position="79"/>
        <end position="99"/>
    </location>
</feature>
<name>A0A9W8HLU7_9FUNG</name>
<sequence length="214" mass="22454">MSAVAWRLTRRPAVWSLAPGVRRQSTAPPGQWRVVYEGGLARAARVMKLASVASLVGASAAVPFFFAGDSDVPQAARTVLAATTLGMTGSSTALAAWALGPYVTALSVRDSSAEIGPRTPLLVDTMTVLARRRTRLVFPAMFGPATQPLASWAVLPPDAELDQLARDVLAQINPGRPAPVALARPGDAFYAHLQGELSPEMKRIIAASPCSGAE</sequence>
<gene>
    <name evidence="2" type="ORF">H4R18_000707</name>
</gene>
<comment type="caution">
    <text evidence="2">The sequence shown here is derived from an EMBL/GenBank/DDBJ whole genome shotgun (WGS) entry which is preliminary data.</text>
</comment>
<organism evidence="2 3">
    <name type="scientific">Coemansia javaensis</name>
    <dbReference type="NCBI Taxonomy" id="2761396"/>
    <lineage>
        <taxon>Eukaryota</taxon>
        <taxon>Fungi</taxon>
        <taxon>Fungi incertae sedis</taxon>
        <taxon>Zoopagomycota</taxon>
        <taxon>Kickxellomycotina</taxon>
        <taxon>Kickxellomycetes</taxon>
        <taxon>Kickxellales</taxon>
        <taxon>Kickxellaceae</taxon>
        <taxon>Coemansia</taxon>
    </lineage>
</organism>
<keyword evidence="1" id="KW-0812">Transmembrane</keyword>
<keyword evidence="3" id="KW-1185">Reference proteome</keyword>
<dbReference type="OrthoDB" id="5386199at2759"/>
<feature type="transmembrane region" description="Helical" evidence="1">
    <location>
        <begin position="49"/>
        <end position="67"/>
    </location>
</feature>
<evidence type="ECO:0000256" key="1">
    <source>
        <dbReference type="SAM" id="Phobius"/>
    </source>
</evidence>
<reference evidence="2" key="1">
    <citation type="submission" date="2022-07" db="EMBL/GenBank/DDBJ databases">
        <title>Phylogenomic reconstructions and comparative analyses of Kickxellomycotina fungi.</title>
        <authorList>
            <person name="Reynolds N.K."/>
            <person name="Stajich J.E."/>
            <person name="Barry K."/>
            <person name="Grigoriev I.V."/>
            <person name="Crous P."/>
            <person name="Smith M.E."/>
        </authorList>
    </citation>
    <scope>NUCLEOTIDE SEQUENCE</scope>
    <source>
        <strain evidence="2">NBRC 105414</strain>
    </source>
</reference>
<accession>A0A9W8HLU7</accession>
<keyword evidence="1" id="KW-0472">Membrane</keyword>
<proteinExistence type="predicted"/>
<protein>
    <submittedName>
        <fullName evidence="2">Uncharacterized protein</fullName>
    </submittedName>
</protein>
<evidence type="ECO:0000313" key="3">
    <source>
        <dbReference type="Proteomes" id="UP001140217"/>
    </source>
</evidence>
<keyword evidence="1" id="KW-1133">Transmembrane helix</keyword>
<dbReference type="Proteomes" id="UP001140217">
    <property type="component" value="Unassembled WGS sequence"/>
</dbReference>